<gene>
    <name evidence="4" type="ORF">A4R26_30190</name>
</gene>
<keyword evidence="1" id="KW-0479">Metal-binding</keyword>
<evidence type="ECO:0000256" key="2">
    <source>
        <dbReference type="ARBA" id="ARBA00022833"/>
    </source>
</evidence>
<dbReference type="GO" id="GO:0046872">
    <property type="term" value="F:metal ion binding"/>
    <property type="evidence" value="ECO:0007669"/>
    <property type="project" value="UniProtKB-KW"/>
</dbReference>
<dbReference type="InterPro" id="IPR014710">
    <property type="entry name" value="RmlC-like_jellyroll"/>
</dbReference>
<keyword evidence="2" id="KW-0862">Zinc</keyword>
<dbReference type="EMBL" id="LWBP01000222">
    <property type="protein sequence ID" value="OQP49987.1"/>
    <property type="molecule type" value="Genomic_DNA"/>
</dbReference>
<organism evidence="4 5">
    <name type="scientific">Niastella populi</name>
    <dbReference type="NCBI Taxonomy" id="550983"/>
    <lineage>
        <taxon>Bacteria</taxon>
        <taxon>Pseudomonadati</taxon>
        <taxon>Bacteroidota</taxon>
        <taxon>Chitinophagia</taxon>
        <taxon>Chitinophagales</taxon>
        <taxon>Chitinophagaceae</taxon>
        <taxon>Niastella</taxon>
    </lineage>
</organism>
<accession>A0A1V9EUZ8</accession>
<evidence type="ECO:0000313" key="5">
    <source>
        <dbReference type="Proteomes" id="UP000192276"/>
    </source>
</evidence>
<dbReference type="PANTHER" id="PTHR42742:SF3">
    <property type="entry name" value="FRUCTOKINASE"/>
    <property type="match status" value="1"/>
</dbReference>
<dbReference type="OrthoDB" id="9808275at2"/>
<proteinExistence type="predicted"/>
<protein>
    <recommendedName>
        <fullName evidence="6">ROK family transcriptional regulator</fullName>
    </recommendedName>
</protein>
<dbReference type="AlphaFoldDB" id="A0A1V9EUZ8"/>
<dbReference type="Gene3D" id="2.60.120.10">
    <property type="entry name" value="Jelly Rolls"/>
    <property type="match status" value="2"/>
</dbReference>
<dbReference type="Proteomes" id="UP000192276">
    <property type="component" value="Unassembled WGS sequence"/>
</dbReference>
<feature type="region of interest" description="Disordered" evidence="3">
    <location>
        <begin position="1"/>
        <end position="29"/>
    </location>
</feature>
<dbReference type="CDD" id="cd07010">
    <property type="entry name" value="cupin_PMI_type_I_N_bac"/>
    <property type="match status" value="1"/>
</dbReference>
<sequence length="611" mass="68894">MYETSENIVGKSKGAGSKRRVSSQPLLPQQVQAGKTAGGGYNMYPYHSLGTDKIFSGYASLAQWILSHRVVIIDGYGGIFWKEVKQCLQTEFNAKGKQVNWHDVSTCLKKEEAIDELVAPFLGTPDSVWGTRFKGTLADFFDLNELASLQVDKSADCTVIFGTGAALSSVEAPVIYLDVPKNEIQYRMRAGSVTNLGSKKVTRSAEMYKRFYFVDWVVLNEHKQEILRKISVIADAQWKESLNWMLAGSLKTGLHSLSQQVFRVRPWFEAGAWGGQWMKDRIKDLYKDEVNYAWSFELIVPENGLVFESNGNLLEVSFDCLMFQENKNILGKHAAMFGYEFPIRFDFLDTWEGGNLSIQCHPTLQYIRDNFGETITQDETYYILDCKEDAQVFLGFQEGIDPVTFKQTLENSKANKQVVQIDQYVQSHTASRHDLFLIPNGTVHSAGINNLVLEISATPYIFTFKMYDWLRLDLNGEPRAINIEHAFKNLNFSRQGKTVTEELISKQSVIDNGADWKLVHCATHAEHFYDVHRLEFETRITVQTNDTCHILMLVEGSAVSVETADGVAAIFSYAETFVIPAAAKSYTLVNKGTGVAKVVKAFCKESITELK</sequence>
<dbReference type="InterPro" id="IPR051804">
    <property type="entry name" value="Carb_Metab_Reg_Kinase/Isom"/>
</dbReference>
<name>A0A1V9EUZ8_9BACT</name>
<evidence type="ECO:0000256" key="1">
    <source>
        <dbReference type="ARBA" id="ARBA00022723"/>
    </source>
</evidence>
<evidence type="ECO:0008006" key="6">
    <source>
        <dbReference type="Google" id="ProtNLM"/>
    </source>
</evidence>
<comment type="caution">
    <text evidence="4">The sequence shown here is derived from an EMBL/GenBank/DDBJ whole genome shotgun (WGS) entry which is preliminary data.</text>
</comment>
<evidence type="ECO:0000313" key="4">
    <source>
        <dbReference type="EMBL" id="OQP49987.1"/>
    </source>
</evidence>
<dbReference type="STRING" id="550983.A4R26_30190"/>
<dbReference type="SUPFAM" id="SSF51182">
    <property type="entry name" value="RmlC-like cupins"/>
    <property type="match status" value="1"/>
</dbReference>
<dbReference type="InterPro" id="IPR011051">
    <property type="entry name" value="RmlC_Cupin_sf"/>
</dbReference>
<evidence type="ECO:0000256" key="3">
    <source>
        <dbReference type="SAM" id="MobiDB-lite"/>
    </source>
</evidence>
<keyword evidence="5" id="KW-1185">Reference proteome</keyword>
<dbReference type="RefSeq" id="WP_081170054.1">
    <property type="nucleotide sequence ID" value="NZ_LWBP01000222.1"/>
</dbReference>
<dbReference type="PANTHER" id="PTHR42742">
    <property type="entry name" value="TRANSCRIPTIONAL REPRESSOR MPRA"/>
    <property type="match status" value="1"/>
</dbReference>
<reference evidence="5" key="1">
    <citation type="submission" date="2016-04" db="EMBL/GenBank/DDBJ databases">
        <authorList>
            <person name="Chen L."/>
            <person name="Zhuang W."/>
            <person name="Wang G."/>
        </authorList>
    </citation>
    <scope>NUCLEOTIDE SEQUENCE [LARGE SCALE GENOMIC DNA]</scope>
    <source>
        <strain evidence="5">208</strain>
    </source>
</reference>